<name>A0A368TPD8_9GAMM</name>
<dbReference type="InterPro" id="IPR021739">
    <property type="entry name" value="SaV-like"/>
</dbReference>
<dbReference type="OrthoDB" id="1684418at2"/>
<sequence length="78" mass="8678">MVPNALDVQVGGTHYKDCAIQPIEYIHANKLGFAEGNVVKYITRHRQKHGADDVRKVIHYCQLLLELEYGAGKTEGGV</sequence>
<dbReference type="Pfam" id="PF11753">
    <property type="entry name" value="DUF3310"/>
    <property type="match status" value="1"/>
</dbReference>
<dbReference type="Proteomes" id="UP000253204">
    <property type="component" value="Unassembled WGS sequence"/>
</dbReference>
<evidence type="ECO:0000313" key="2">
    <source>
        <dbReference type="Proteomes" id="UP000253204"/>
    </source>
</evidence>
<dbReference type="AlphaFoldDB" id="A0A368TPD8"/>
<evidence type="ECO:0000313" key="1">
    <source>
        <dbReference type="EMBL" id="RCV86461.1"/>
    </source>
</evidence>
<gene>
    <name evidence="1" type="ORF">DU506_18405</name>
</gene>
<accession>A0A368TPD8</accession>
<protein>
    <submittedName>
        <fullName evidence="1">DUF3310 domain-containing protein</fullName>
    </submittedName>
</protein>
<dbReference type="EMBL" id="QPIJ01000065">
    <property type="protein sequence ID" value="RCV86461.1"/>
    <property type="molecule type" value="Genomic_DNA"/>
</dbReference>
<organism evidence="1 2">
    <name type="scientific">Vreelandella rituensis</name>
    <dbReference type="NCBI Taxonomy" id="2282306"/>
    <lineage>
        <taxon>Bacteria</taxon>
        <taxon>Pseudomonadati</taxon>
        <taxon>Pseudomonadota</taxon>
        <taxon>Gammaproteobacteria</taxon>
        <taxon>Oceanospirillales</taxon>
        <taxon>Halomonadaceae</taxon>
        <taxon>Vreelandella</taxon>
    </lineage>
</organism>
<keyword evidence="2" id="KW-1185">Reference proteome</keyword>
<proteinExistence type="predicted"/>
<comment type="caution">
    <text evidence="1">The sequence shown here is derived from an EMBL/GenBank/DDBJ whole genome shotgun (WGS) entry which is preliminary data.</text>
</comment>
<reference evidence="1 2" key="1">
    <citation type="submission" date="2018-07" db="EMBL/GenBank/DDBJ databases">
        <title>Halomonas rutogse sp. nov., isolated from Lake TangqianCo on Tibetan Plateau.</title>
        <authorList>
            <person name="Lu H."/>
            <person name="Xing P."/>
            <person name="Wu Q."/>
        </authorList>
    </citation>
    <scope>NUCLEOTIDE SEQUENCE [LARGE SCALE GENOMIC DNA]</scope>
    <source>
        <strain evidence="1 2">TQ8S</strain>
    </source>
</reference>